<dbReference type="Gene3D" id="2.60.40.790">
    <property type="match status" value="1"/>
</dbReference>
<name>I3IH45_9BACT</name>
<dbReference type="InterPro" id="IPR002068">
    <property type="entry name" value="A-crystallin/Hsp20_dom"/>
</dbReference>
<feature type="domain" description="CS" evidence="4">
    <location>
        <begin position="43"/>
        <end position="146"/>
    </location>
</feature>
<organism evidence="5 6">
    <name type="scientific">Candidatus Jettenia caeni</name>
    <dbReference type="NCBI Taxonomy" id="247490"/>
    <lineage>
        <taxon>Bacteria</taxon>
        <taxon>Pseudomonadati</taxon>
        <taxon>Planctomycetota</taxon>
        <taxon>Candidatus Brocadiia</taxon>
        <taxon>Candidatus Brocadiales</taxon>
        <taxon>Candidatus Brocadiaceae</taxon>
        <taxon>Candidatus Jettenia</taxon>
    </lineage>
</organism>
<feature type="domain" description="SHSP" evidence="3">
    <location>
        <begin position="39"/>
        <end position="151"/>
    </location>
</feature>
<evidence type="ECO:0000256" key="1">
    <source>
        <dbReference type="PROSITE-ProRule" id="PRU00285"/>
    </source>
</evidence>
<proteinExistence type="inferred from homology"/>
<evidence type="ECO:0000313" key="5">
    <source>
        <dbReference type="EMBL" id="GAB61040.1"/>
    </source>
</evidence>
<keyword evidence="5" id="KW-0346">Stress response</keyword>
<evidence type="ECO:0000313" key="6">
    <source>
        <dbReference type="Proteomes" id="UP000002985"/>
    </source>
</evidence>
<dbReference type="PROSITE" id="PS01031">
    <property type="entry name" value="SHSP"/>
    <property type="match status" value="1"/>
</dbReference>
<dbReference type="InterPro" id="IPR031107">
    <property type="entry name" value="Small_HSP"/>
</dbReference>
<dbReference type="Proteomes" id="UP000002985">
    <property type="component" value="Unassembled WGS sequence"/>
</dbReference>
<reference evidence="5 6" key="1">
    <citation type="journal article" date="2012" name="FEBS Lett.">
        <title>Anammox organism KSU-1 expresses a NirK-type copper-containing nitrite reductase instead of a NirS-type with cytochrome cd1.</title>
        <authorList>
            <person name="Hira D."/>
            <person name="Toh H."/>
            <person name="Migita C.T."/>
            <person name="Okubo H."/>
            <person name="Nishiyama T."/>
            <person name="Hattori M."/>
            <person name="Furukawa K."/>
            <person name="Fujii T."/>
        </authorList>
    </citation>
    <scope>NUCLEOTIDE SEQUENCE [LARGE SCALE GENOMIC DNA]</scope>
</reference>
<dbReference type="SUPFAM" id="SSF49764">
    <property type="entry name" value="HSP20-like chaperones"/>
    <property type="match status" value="1"/>
</dbReference>
<keyword evidence="6" id="KW-1185">Reference proteome</keyword>
<dbReference type="EMBL" id="BAFH01000002">
    <property type="protein sequence ID" value="GAB61040.1"/>
    <property type="molecule type" value="Genomic_DNA"/>
</dbReference>
<dbReference type="PROSITE" id="PS51203">
    <property type="entry name" value="CS"/>
    <property type="match status" value="1"/>
</dbReference>
<dbReference type="OrthoDB" id="268718at2"/>
<gene>
    <name evidence="5" type="ORF">KSU1_B0183</name>
</gene>
<comment type="similarity">
    <text evidence="1 2">Belongs to the small heat shock protein (HSP20) family.</text>
</comment>
<dbReference type="CDD" id="cd06464">
    <property type="entry name" value="ACD_sHsps-like"/>
    <property type="match status" value="1"/>
</dbReference>
<evidence type="ECO:0000256" key="2">
    <source>
        <dbReference type="RuleBase" id="RU003616"/>
    </source>
</evidence>
<dbReference type="eggNOG" id="COG0071">
    <property type="taxonomic scope" value="Bacteria"/>
</dbReference>
<dbReference type="InterPro" id="IPR008978">
    <property type="entry name" value="HSP20-like_chaperone"/>
</dbReference>
<dbReference type="Pfam" id="PF00011">
    <property type="entry name" value="HSP20"/>
    <property type="match status" value="1"/>
</dbReference>
<evidence type="ECO:0000259" key="4">
    <source>
        <dbReference type="PROSITE" id="PS51203"/>
    </source>
</evidence>
<evidence type="ECO:0000259" key="3">
    <source>
        <dbReference type="PROSITE" id="PS01031"/>
    </source>
</evidence>
<accession>I3IH45</accession>
<dbReference type="PANTHER" id="PTHR11527">
    <property type="entry name" value="HEAT-SHOCK PROTEIN 20 FAMILY MEMBER"/>
    <property type="match status" value="1"/>
</dbReference>
<comment type="caution">
    <text evidence="5">The sequence shown here is derived from an EMBL/GenBank/DDBJ whole genome shotgun (WGS) entry which is preliminary data.</text>
</comment>
<dbReference type="InterPro" id="IPR007052">
    <property type="entry name" value="CS_dom"/>
</dbReference>
<protein>
    <submittedName>
        <fullName evidence="5">Heat shock protein</fullName>
    </submittedName>
</protein>
<dbReference type="STRING" id="247490.KSU1_B0183"/>
<sequence length="151" mass="17314">MARELIKWSQLPTISSLQNEMNRMFDRFFKGSDLSEFGMETGGWIPPIDLSETNEKVTVKAEIPGIDPKDIDISIQENTLLIKGEKKEEKEEKNKSFYRMERRYGSFSRSIPLPPSVDSNKVTAEYKNGVLEITLQKKEEVKPKQISVKAS</sequence>
<dbReference type="AlphaFoldDB" id="I3IH45"/>